<dbReference type="SUPFAM" id="SSF117281">
    <property type="entry name" value="Kelch motif"/>
    <property type="match status" value="1"/>
</dbReference>
<dbReference type="AlphaFoldDB" id="A0A5C4SVJ0"/>
<comment type="caution">
    <text evidence="1">The sequence shown here is derived from an EMBL/GenBank/DDBJ whole genome shotgun (WGS) entry which is preliminary data.</text>
</comment>
<dbReference type="InterPro" id="IPR015915">
    <property type="entry name" value="Kelch-typ_b-propeller"/>
</dbReference>
<accession>A0A5C4SVJ0</accession>
<name>A0A5C4SVJ0_9BACL</name>
<dbReference type="Pfam" id="PF01344">
    <property type="entry name" value="Kelch_1"/>
    <property type="match status" value="1"/>
</dbReference>
<reference evidence="1 2" key="1">
    <citation type="submission" date="2019-05" db="EMBL/GenBank/DDBJ databases">
        <title>We sequenced the genome of Paenibacillus hemerocallicola KCTC 33185 for further insight into its adaptation and study the phylogeny of Paenibacillus.</title>
        <authorList>
            <person name="Narsing Rao M.P."/>
        </authorList>
    </citation>
    <scope>NUCLEOTIDE SEQUENCE [LARGE SCALE GENOMIC DNA]</scope>
    <source>
        <strain evidence="1 2">KCTC 33185</strain>
    </source>
</reference>
<dbReference type="EMBL" id="VDCQ01000139">
    <property type="protein sequence ID" value="TNJ53594.1"/>
    <property type="molecule type" value="Genomic_DNA"/>
</dbReference>
<dbReference type="Proteomes" id="UP000307943">
    <property type="component" value="Unassembled WGS sequence"/>
</dbReference>
<proteinExistence type="predicted"/>
<sequence>MPNPGAYNQAVEVNGEVYVFGGKNGSTKLRNIKKY</sequence>
<gene>
    <name evidence="1" type="ORF">FE784_40355</name>
</gene>
<keyword evidence="2" id="KW-1185">Reference proteome</keyword>
<evidence type="ECO:0008006" key="3">
    <source>
        <dbReference type="Google" id="ProtNLM"/>
    </source>
</evidence>
<evidence type="ECO:0000313" key="1">
    <source>
        <dbReference type="EMBL" id="TNJ53594.1"/>
    </source>
</evidence>
<protein>
    <recommendedName>
        <fullName evidence="3">Galactose oxidase</fullName>
    </recommendedName>
</protein>
<organism evidence="1 2">
    <name type="scientific">Paenibacillus hemerocallicola</name>
    <dbReference type="NCBI Taxonomy" id="1172614"/>
    <lineage>
        <taxon>Bacteria</taxon>
        <taxon>Bacillati</taxon>
        <taxon>Bacillota</taxon>
        <taxon>Bacilli</taxon>
        <taxon>Bacillales</taxon>
        <taxon>Paenibacillaceae</taxon>
        <taxon>Paenibacillus</taxon>
    </lineage>
</organism>
<dbReference type="InterPro" id="IPR006652">
    <property type="entry name" value="Kelch_1"/>
</dbReference>
<dbReference type="RefSeq" id="WP_139607950.1">
    <property type="nucleotide sequence ID" value="NZ_VDCQ01000139.1"/>
</dbReference>
<evidence type="ECO:0000313" key="2">
    <source>
        <dbReference type="Proteomes" id="UP000307943"/>
    </source>
</evidence>